<protein>
    <submittedName>
        <fullName evidence="1">Uncharacterized protein</fullName>
    </submittedName>
</protein>
<dbReference type="EMBL" id="CM034399">
    <property type="protein sequence ID" value="KAJ0176466.1"/>
    <property type="molecule type" value="Genomic_DNA"/>
</dbReference>
<dbReference type="Proteomes" id="UP000824533">
    <property type="component" value="Linkage Group LG13"/>
</dbReference>
<name>A0ACC1CY13_9NEOP</name>
<evidence type="ECO:0000313" key="1">
    <source>
        <dbReference type="EMBL" id="KAJ0176466.1"/>
    </source>
</evidence>
<keyword evidence="2" id="KW-1185">Reference proteome</keyword>
<evidence type="ECO:0000313" key="2">
    <source>
        <dbReference type="Proteomes" id="UP000824533"/>
    </source>
</evidence>
<proteinExistence type="predicted"/>
<accession>A0ACC1CY13</accession>
<reference evidence="1 2" key="1">
    <citation type="journal article" date="2021" name="Front. Genet.">
        <title>Chromosome-Level Genome Assembly Reveals Significant Gene Expansion in the Toll and IMD Signaling Pathways of Dendrolimus kikuchii.</title>
        <authorList>
            <person name="Zhou J."/>
            <person name="Wu P."/>
            <person name="Xiong Z."/>
            <person name="Liu N."/>
            <person name="Zhao N."/>
            <person name="Ji M."/>
            <person name="Qiu Y."/>
            <person name="Yang B."/>
        </authorList>
    </citation>
    <scope>NUCLEOTIDE SEQUENCE [LARGE SCALE GENOMIC DNA]</scope>
    <source>
        <strain evidence="1">Ann1</strain>
    </source>
</reference>
<organism evidence="1 2">
    <name type="scientific">Dendrolimus kikuchii</name>
    <dbReference type="NCBI Taxonomy" id="765133"/>
    <lineage>
        <taxon>Eukaryota</taxon>
        <taxon>Metazoa</taxon>
        <taxon>Ecdysozoa</taxon>
        <taxon>Arthropoda</taxon>
        <taxon>Hexapoda</taxon>
        <taxon>Insecta</taxon>
        <taxon>Pterygota</taxon>
        <taxon>Neoptera</taxon>
        <taxon>Endopterygota</taxon>
        <taxon>Lepidoptera</taxon>
        <taxon>Glossata</taxon>
        <taxon>Ditrysia</taxon>
        <taxon>Bombycoidea</taxon>
        <taxon>Lasiocampidae</taxon>
        <taxon>Dendrolimus</taxon>
    </lineage>
</organism>
<sequence>MFWILLLLAASVYADQPCTDKTSVEVTNGTFLHDGTVLMDGVTYTKKNLYTKNDNGTVRTYGCLCKLRDCFSKCCPLGSVLYNKVCTEMPNSDMILQYGFNVSFLSTFKYNVGVESGSFSLIYGRPCDQVYIEDTPWYLQKNTRNGNR</sequence>
<comment type="caution">
    <text evidence="1">The sequence shown here is derived from an EMBL/GenBank/DDBJ whole genome shotgun (WGS) entry which is preliminary data.</text>
</comment>
<gene>
    <name evidence="1" type="ORF">K1T71_007645</name>
</gene>